<dbReference type="GO" id="GO:0019867">
    <property type="term" value="C:outer membrane"/>
    <property type="evidence" value="ECO:0007669"/>
    <property type="project" value="InterPro"/>
</dbReference>
<accession>A0A7W1XC57</accession>
<dbReference type="RefSeq" id="WP_052154332.1">
    <property type="nucleotide sequence ID" value="NZ_JACEIP010000024.1"/>
</dbReference>
<dbReference type="PROSITE" id="PS51109">
    <property type="entry name" value="G5"/>
    <property type="match status" value="1"/>
</dbReference>
<evidence type="ECO:0000256" key="1">
    <source>
        <dbReference type="ARBA" id="ARBA00022729"/>
    </source>
</evidence>
<protein>
    <submittedName>
        <fullName evidence="4">G5 domain-containing protein</fullName>
    </submittedName>
</protein>
<gene>
    <name evidence="4" type="ORF">H1164_13750</name>
</gene>
<name>A0A7W1XC57_9BACL</name>
<dbReference type="Gene3D" id="2.40.40.10">
    <property type="entry name" value="RlpA-like domain"/>
    <property type="match status" value="1"/>
</dbReference>
<dbReference type="Gene3D" id="2.20.230.10">
    <property type="entry name" value="Resuscitation-promoting factor rpfb"/>
    <property type="match status" value="1"/>
</dbReference>
<evidence type="ECO:0000256" key="2">
    <source>
        <dbReference type="SAM" id="SignalP"/>
    </source>
</evidence>
<comment type="caution">
    <text evidence="4">The sequence shown here is derived from an EMBL/GenBank/DDBJ whole genome shotgun (WGS) entry which is preliminary data.</text>
</comment>
<proteinExistence type="predicted"/>
<dbReference type="SMART" id="SM01208">
    <property type="entry name" value="G5"/>
    <property type="match status" value="1"/>
</dbReference>
<dbReference type="InterPro" id="IPR011098">
    <property type="entry name" value="G5_dom"/>
</dbReference>
<dbReference type="PANTHER" id="PTHR39160">
    <property type="entry name" value="CELL WALL-BINDING PROTEIN YOCH"/>
    <property type="match status" value="1"/>
</dbReference>
<dbReference type="EMBL" id="JACEIP010000024">
    <property type="protein sequence ID" value="MBA4543950.1"/>
    <property type="molecule type" value="Genomic_DNA"/>
</dbReference>
<keyword evidence="5" id="KW-1185">Reference proteome</keyword>
<keyword evidence="1 2" id="KW-0732">Signal</keyword>
<dbReference type="PROSITE" id="PS51257">
    <property type="entry name" value="PROKAR_LIPOPROTEIN"/>
    <property type="match status" value="1"/>
</dbReference>
<dbReference type="AlphaFoldDB" id="A0A7W1XC57"/>
<reference evidence="4 5" key="1">
    <citation type="submission" date="2020-07" db="EMBL/GenBank/DDBJ databases">
        <authorList>
            <person name="Feng H."/>
        </authorList>
    </citation>
    <scope>NUCLEOTIDE SEQUENCE [LARGE SCALE GENOMIC DNA]</scope>
    <source>
        <strain evidence="5">s-11</strain>
    </source>
</reference>
<dbReference type="InterPro" id="IPR051933">
    <property type="entry name" value="Resuscitation_pf_RpfB"/>
</dbReference>
<dbReference type="InterPro" id="IPR007137">
    <property type="entry name" value="DUF348"/>
</dbReference>
<dbReference type="Pfam" id="PF06725">
    <property type="entry name" value="3D"/>
    <property type="match status" value="1"/>
</dbReference>
<feature type="signal peptide" evidence="2">
    <location>
        <begin position="1"/>
        <end position="19"/>
    </location>
</feature>
<dbReference type="PANTHER" id="PTHR39160:SF4">
    <property type="entry name" value="RESUSCITATION-PROMOTING FACTOR RPFB"/>
    <property type="match status" value="1"/>
</dbReference>
<dbReference type="GO" id="GO:0004553">
    <property type="term" value="F:hydrolase activity, hydrolyzing O-glycosyl compounds"/>
    <property type="evidence" value="ECO:0007669"/>
    <property type="project" value="InterPro"/>
</dbReference>
<evidence type="ECO:0000259" key="3">
    <source>
        <dbReference type="PROSITE" id="PS51109"/>
    </source>
</evidence>
<dbReference type="InterPro" id="IPR036908">
    <property type="entry name" value="RlpA-like_sf"/>
</dbReference>
<dbReference type="OrthoDB" id="9798935at2"/>
<feature type="domain" description="G5" evidence="3">
    <location>
        <begin position="142"/>
        <end position="227"/>
    </location>
</feature>
<dbReference type="CDD" id="cd22786">
    <property type="entry name" value="DPBB_YuiC-like"/>
    <property type="match status" value="1"/>
</dbReference>
<dbReference type="Proteomes" id="UP000530514">
    <property type="component" value="Unassembled WGS sequence"/>
</dbReference>
<dbReference type="Pfam" id="PF07501">
    <property type="entry name" value="G5"/>
    <property type="match status" value="1"/>
</dbReference>
<sequence>MKRILLNSLAMILILPSLLTGCSEPQQVKVTFSDQPKIINLENNDDTLASSLTKQGYSVAELKQNYEPSIPWDQKLGGQKTVQLTCKCRVSLSVAGKDLGTFQTTQETVEDVLKSKKVQLTAWDEINVPLNQKIKEGTKIVVDRLEQRVKKKVEEVPYKTKKIEDNQMADGKTEVKQDGKEGKKVYQVTMLYKNGQPVVEDGEPVVTQKLIDSVEPVEKIVKVGTNKEMAQKESVNLTSAKETGTLTVEATGYTATGSRTATGTYPHRGTIAVDPDVIPLGTKLYIPGYGYGVAEDTGGAINGKIIDLFFDSEQEAINWGRRTVTIKILK</sequence>
<organism evidence="4 5">
    <name type="scientific">Thermoactinomyces daqus</name>
    <dbReference type="NCBI Taxonomy" id="1329516"/>
    <lineage>
        <taxon>Bacteria</taxon>
        <taxon>Bacillati</taxon>
        <taxon>Bacillota</taxon>
        <taxon>Bacilli</taxon>
        <taxon>Bacillales</taxon>
        <taxon>Thermoactinomycetaceae</taxon>
        <taxon>Thermoactinomyces</taxon>
    </lineage>
</organism>
<dbReference type="SUPFAM" id="SSF50685">
    <property type="entry name" value="Barwin-like endoglucanases"/>
    <property type="match status" value="1"/>
</dbReference>
<dbReference type="InterPro" id="IPR010611">
    <property type="entry name" value="3D_dom"/>
</dbReference>
<dbReference type="Pfam" id="PF03990">
    <property type="entry name" value="DUF348"/>
    <property type="match status" value="1"/>
</dbReference>
<evidence type="ECO:0000313" key="4">
    <source>
        <dbReference type="EMBL" id="MBA4543950.1"/>
    </source>
</evidence>
<evidence type="ECO:0000313" key="5">
    <source>
        <dbReference type="Proteomes" id="UP000530514"/>
    </source>
</evidence>
<feature type="chain" id="PRO_5039070192" evidence="2">
    <location>
        <begin position="20"/>
        <end position="330"/>
    </location>
</feature>
<dbReference type="GO" id="GO:0009254">
    <property type="term" value="P:peptidoglycan turnover"/>
    <property type="evidence" value="ECO:0007669"/>
    <property type="project" value="InterPro"/>
</dbReference>